<feature type="domain" description="Transcriptional repressor PaaX-like central Cas2-like" evidence="2">
    <location>
        <begin position="1"/>
        <end position="69"/>
    </location>
</feature>
<dbReference type="GO" id="GO:0006351">
    <property type="term" value="P:DNA-templated transcription"/>
    <property type="evidence" value="ECO:0007669"/>
    <property type="project" value="TreeGrafter"/>
</dbReference>
<sequence length="183" mass="21441">YSIPEEMRHIRDTLRKKLRSIGFGSLSSSMWISPYDLKKELASLFKKLEVTKYVETFEAKYTGQRKGRKLTAKAWNIHGLENRYKEFLNKYSPLLSILKEKIKKKKMIDSGECFAQRFRVTAEFIDIALDDPMLPLELLPDNWVGLKAKKICLEYWEFLTPEVNKFVNSILKDGKSKGNQVKR</sequence>
<dbReference type="InterPro" id="IPR013225">
    <property type="entry name" value="PaaX_C"/>
</dbReference>
<dbReference type="EMBL" id="BART01016839">
    <property type="protein sequence ID" value="GAG86832.1"/>
    <property type="molecule type" value="Genomic_DNA"/>
</dbReference>
<reference evidence="3" key="1">
    <citation type="journal article" date="2014" name="Front. Microbiol.">
        <title>High frequency of phylogenetically diverse reductive dehalogenase-homologous genes in deep subseafloor sedimentary metagenomes.</title>
        <authorList>
            <person name="Kawai M."/>
            <person name="Futagami T."/>
            <person name="Toyoda A."/>
            <person name="Takaki Y."/>
            <person name="Nishi S."/>
            <person name="Hori S."/>
            <person name="Arai W."/>
            <person name="Tsubouchi T."/>
            <person name="Morono Y."/>
            <person name="Uchiyama I."/>
            <person name="Ito T."/>
            <person name="Fujiyama A."/>
            <person name="Inagaki F."/>
            <person name="Takami H."/>
        </authorList>
    </citation>
    <scope>NUCLEOTIDE SEQUENCE</scope>
    <source>
        <strain evidence="3">Expedition CK06-06</strain>
    </source>
</reference>
<feature type="domain" description="Transcriptional repressor PaaX-like C-terminal" evidence="1">
    <location>
        <begin position="75"/>
        <end position="168"/>
    </location>
</feature>
<comment type="caution">
    <text evidence="3">The sequence shown here is derived from an EMBL/GenBank/DDBJ whole genome shotgun (WGS) entry which is preliminary data.</text>
</comment>
<dbReference type="InterPro" id="IPR048846">
    <property type="entry name" value="PaaX-like_central"/>
</dbReference>
<organism evidence="3">
    <name type="scientific">marine sediment metagenome</name>
    <dbReference type="NCBI Taxonomy" id="412755"/>
    <lineage>
        <taxon>unclassified sequences</taxon>
        <taxon>metagenomes</taxon>
        <taxon>ecological metagenomes</taxon>
    </lineage>
</organism>
<dbReference type="Gene3D" id="3.30.70.2650">
    <property type="match status" value="1"/>
</dbReference>
<feature type="non-terminal residue" evidence="3">
    <location>
        <position position="1"/>
    </location>
</feature>
<gene>
    <name evidence="3" type="ORF">S01H4_32260</name>
</gene>
<dbReference type="Pfam" id="PF08223">
    <property type="entry name" value="PaaX_C"/>
    <property type="match status" value="1"/>
</dbReference>
<evidence type="ECO:0000259" key="2">
    <source>
        <dbReference type="Pfam" id="PF20803"/>
    </source>
</evidence>
<dbReference type="PANTHER" id="PTHR30319:SF1">
    <property type="entry name" value="TRANSCRIPTIONAL REPRESSOR PAAX"/>
    <property type="match status" value="1"/>
</dbReference>
<dbReference type="AlphaFoldDB" id="X1C0E9"/>
<protein>
    <submittedName>
        <fullName evidence="3">Uncharacterized protein</fullName>
    </submittedName>
</protein>
<proteinExistence type="predicted"/>
<dbReference type="Pfam" id="PF20803">
    <property type="entry name" value="PaaX_M"/>
    <property type="match status" value="1"/>
</dbReference>
<accession>X1C0E9</accession>
<evidence type="ECO:0000259" key="1">
    <source>
        <dbReference type="Pfam" id="PF08223"/>
    </source>
</evidence>
<dbReference type="PANTHER" id="PTHR30319">
    <property type="entry name" value="PHENYLACETIC ACID REGULATOR-RELATED TRANSCRIPTIONAL REPRESSOR"/>
    <property type="match status" value="1"/>
</dbReference>
<evidence type="ECO:0000313" key="3">
    <source>
        <dbReference type="EMBL" id="GAG86832.1"/>
    </source>
</evidence>
<name>X1C0E9_9ZZZZ</name>
<dbReference type="Gene3D" id="1.20.58.1460">
    <property type="match status" value="1"/>
</dbReference>